<accession>A0A150NIN0</accession>
<dbReference type="Proteomes" id="UP000075618">
    <property type="component" value="Unassembled WGS sequence"/>
</dbReference>
<gene>
    <name evidence="1" type="ORF">SMI10712_01954</name>
</gene>
<dbReference type="EMBL" id="LROT01000024">
    <property type="protein sequence ID" value="KYF33325.1"/>
    <property type="molecule type" value="Genomic_DNA"/>
</dbReference>
<name>A0A150NIN0_STRMT</name>
<dbReference type="InterPro" id="IPR053842">
    <property type="entry name" value="NikA-like"/>
</dbReference>
<comment type="caution">
    <text evidence="1">The sequence shown here is derived from an EMBL/GenBank/DDBJ whole genome shotgun (WGS) entry which is preliminary data.</text>
</comment>
<dbReference type="Pfam" id="PF21983">
    <property type="entry name" value="NikA-like"/>
    <property type="match status" value="1"/>
</dbReference>
<protein>
    <submittedName>
        <fullName evidence="1">Uncharacterized protein</fullName>
    </submittedName>
</protein>
<evidence type="ECO:0000313" key="1">
    <source>
        <dbReference type="EMBL" id="KYF33325.1"/>
    </source>
</evidence>
<sequence length="130" mass="15134">MAQINIKLTEEQKSQIQEIAKEKGLTVTQLVITSILDKEVLYTKNEDFYTKVDRIEDDIDGIENRIENDSIGIENSIYKELYEVLLKQIEQKDTQIDQLHKIIYNKDTLLIEDQKKRNIGGNSGCLAYRK</sequence>
<organism evidence="1 2">
    <name type="scientific">Streptococcus mitis</name>
    <dbReference type="NCBI Taxonomy" id="28037"/>
    <lineage>
        <taxon>Bacteria</taxon>
        <taxon>Bacillati</taxon>
        <taxon>Bacillota</taxon>
        <taxon>Bacilli</taxon>
        <taxon>Lactobacillales</taxon>
        <taxon>Streptococcaceae</taxon>
        <taxon>Streptococcus</taxon>
        <taxon>Streptococcus mitis group</taxon>
    </lineage>
</organism>
<proteinExistence type="predicted"/>
<evidence type="ECO:0000313" key="2">
    <source>
        <dbReference type="Proteomes" id="UP000075618"/>
    </source>
</evidence>
<reference evidence="1 2" key="1">
    <citation type="submission" date="2016-01" db="EMBL/GenBank/DDBJ databases">
        <title>Highly variable Streptococcus oralis are common among viridans streptococci isolated from primates.</title>
        <authorList>
            <person name="Denapaite D."/>
            <person name="Rieger M."/>
            <person name="Koendgen S."/>
            <person name="Brueckner R."/>
            <person name="Ochigava I."/>
            <person name="Kappeler P."/>
            <person name="Maetz-Rensing K."/>
            <person name="Leendertz F."/>
            <person name="Hakenbeck R."/>
        </authorList>
    </citation>
    <scope>NUCLEOTIDE SEQUENCE [LARGE SCALE GENOMIC DNA]</scope>
    <source>
        <strain evidence="1 2">10712</strain>
    </source>
</reference>
<dbReference type="PATRIC" id="fig|28037.237.peg.1154"/>
<dbReference type="AlphaFoldDB" id="A0A150NIN0"/>